<dbReference type="AlphaFoldDB" id="A0AAD9TJN7"/>
<proteinExistence type="predicted"/>
<sequence length="75" mass="7839">MEKLNITISKTFKLSHIAGSENQVSSITVCGVRGFPVCITAAVEDVKGTLLTDGTFVHGLRTLSVPFTAASTISA</sequence>
<evidence type="ECO:0000313" key="1">
    <source>
        <dbReference type="EMBL" id="KAK2637017.1"/>
    </source>
</evidence>
<name>A0AAD9TJN7_9ROSI</name>
<organism evidence="1 2">
    <name type="scientific">Dipteronia dyeriana</name>
    <dbReference type="NCBI Taxonomy" id="168575"/>
    <lineage>
        <taxon>Eukaryota</taxon>
        <taxon>Viridiplantae</taxon>
        <taxon>Streptophyta</taxon>
        <taxon>Embryophyta</taxon>
        <taxon>Tracheophyta</taxon>
        <taxon>Spermatophyta</taxon>
        <taxon>Magnoliopsida</taxon>
        <taxon>eudicotyledons</taxon>
        <taxon>Gunneridae</taxon>
        <taxon>Pentapetalae</taxon>
        <taxon>rosids</taxon>
        <taxon>malvids</taxon>
        <taxon>Sapindales</taxon>
        <taxon>Sapindaceae</taxon>
        <taxon>Hippocastanoideae</taxon>
        <taxon>Acereae</taxon>
        <taxon>Dipteronia</taxon>
    </lineage>
</organism>
<comment type="caution">
    <text evidence="1">The sequence shown here is derived from an EMBL/GenBank/DDBJ whole genome shotgun (WGS) entry which is preliminary data.</text>
</comment>
<gene>
    <name evidence="1" type="ORF">Ddye_031809</name>
</gene>
<accession>A0AAD9TJN7</accession>
<protein>
    <submittedName>
        <fullName evidence="1">Uncharacterized protein</fullName>
    </submittedName>
</protein>
<reference evidence="1" key="1">
    <citation type="journal article" date="2023" name="Plant J.">
        <title>Genome sequences and population genomics provide insights into the demographic history, inbreeding, and mutation load of two 'living fossil' tree species of Dipteronia.</title>
        <authorList>
            <person name="Feng Y."/>
            <person name="Comes H.P."/>
            <person name="Chen J."/>
            <person name="Zhu S."/>
            <person name="Lu R."/>
            <person name="Zhang X."/>
            <person name="Li P."/>
            <person name="Qiu J."/>
            <person name="Olsen K.M."/>
            <person name="Qiu Y."/>
        </authorList>
    </citation>
    <scope>NUCLEOTIDE SEQUENCE</scope>
    <source>
        <strain evidence="1">KIB01</strain>
    </source>
</reference>
<evidence type="ECO:0000313" key="2">
    <source>
        <dbReference type="Proteomes" id="UP001280121"/>
    </source>
</evidence>
<keyword evidence="2" id="KW-1185">Reference proteome</keyword>
<dbReference type="Proteomes" id="UP001280121">
    <property type="component" value="Unassembled WGS sequence"/>
</dbReference>
<dbReference type="EMBL" id="JANJYI010000009">
    <property type="protein sequence ID" value="KAK2637017.1"/>
    <property type="molecule type" value="Genomic_DNA"/>
</dbReference>